<name>A0A397JEC7_9GLOM</name>
<protein>
    <submittedName>
        <fullName evidence="2">Uncharacterized protein</fullName>
    </submittedName>
</protein>
<evidence type="ECO:0000256" key="1">
    <source>
        <dbReference type="SAM" id="MobiDB-lite"/>
    </source>
</evidence>
<feature type="region of interest" description="Disordered" evidence="1">
    <location>
        <begin position="119"/>
        <end position="214"/>
    </location>
</feature>
<feature type="compositionally biased region" description="Acidic residues" evidence="1">
    <location>
        <begin position="125"/>
        <end position="150"/>
    </location>
</feature>
<dbReference type="OrthoDB" id="2403128at2759"/>
<comment type="caution">
    <text evidence="2">The sequence shown here is derived from an EMBL/GenBank/DDBJ whole genome shotgun (WGS) entry which is preliminary data.</text>
</comment>
<gene>
    <name evidence="2" type="ORF">Glove_97g46</name>
</gene>
<dbReference type="EMBL" id="PQFF01000091">
    <property type="protein sequence ID" value="RHZ83333.1"/>
    <property type="molecule type" value="Genomic_DNA"/>
</dbReference>
<feature type="compositionally biased region" description="Basic and acidic residues" evidence="1">
    <location>
        <begin position="151"/>
        <end position="187"/>
    </location>
</feature>
<keyword evidence="3" id="KW-1185">Reference proteome</keyword>
<evidence type="ECO:0000313" key="3">
    <source>
        <dbReference type="Proteomes" id="UP000266861"/>
    </source>
</evidence>
<sequence length="244" mass="28949">MGGQTMEFLLWKIYSFQVFRELQLPLINTKSPPGVIKAWKESQQVKEAYKKLSEQKQDSGLTWSGRIIQKTWPNIKKISKEKLAFAISICQFLLNPKNGSIKINDEVVQRLMEKNKTKIERGENFEFEEESFDEQTGEEEEKEEEEEDGEDQRKKEKEKEKERVEEFSREEIEEEENHKENESKNDENNDVQEEEFQNTRVRGANRGRSQGTGEGYKWKNLITKEFKNRSSCFKDYHTCKDNNN</sequence>
<proteinExistence type="predicted"/>
<organism evidence="2 3">
    <name type="scientific">Diversispora epigaea</name>
    <dbReference type="NCBI Taxonomy" id="1348612"/>
    <lineage>
        <taxon>Eukaryota</taxon>
        <taxon>Fungi</taxon>
        <taxon>Fungi incertae sedis</taxon>
        <taxon>Mucoromycota</taxon>
        <taxon>Glomeromycotina</taxon>
        <taxon>Glomeromycetes</taxon>
        <taxon>Diversisporales</taxon>
        <taxon>Diversisporaceae</taxon>
        <taxon>Diversispora</taxon>
    </lineage>
</organism>
<reference evidence="2 3" key="1">
    <citation type="submission" date="2018-08" db="EMBL/GenBank/DDBJ databases">
        <title>Genome and evolution of the arbuscular mycorrhizal fungus Diversispora epigaea (formerly Glomus versiforme) and its bacterial endosymbionts.</title>
        <authorList>
            <person name="Sun X."/>
            <person name="Fei Z."/>
            <person name="Harrison M."/>
        </authorList>
    </citation>
    <scope>NUCLEOTIDE SEQUENCE [LARGE SCALE GENOMIC DNA]</scope>
    <source>
        <strain evidence="2 3">IT104</strain>
    </source>
</reference>
<dbReference type="Proteomes" id="UP000266861">
    <property type="component" value="Unassembled WGS sequence"/>
</dbReference>
<accession>A0A397JEC7</accession>
<evidence type="ECO:0000313" key="2">
    <source>
        <dbReference type="EMBL" id="RHZ83333.1"/>
    </source>
</evidence>
<dbReference type="AlphaFoldDB" id="A0A397JEC7"/>